<dbReference type="RefSeq" id="WP_167176737.1">
    <property type="nucleotide sequence ID" value="NZ_JAAOYM010000002.1"/>
</dbReference>
<dbReference type="EMBL" id="JAAOYM010000002">
    <property type="protein sequence ID" value="NIJ14526.1"/>
    <property type="molecule type" value="Genomic_DNA"/>
</dbReference>
<evidence type="ECO:0000313" key="3">
    <source>
        <dbReference type="EMBL" id="NIJ14526.1"/>
    </source>
</evidence>
<dbReference type="Proteomes" id="UP000545493">
    <property type="component" value="Unassembled WGS sequence"/>
</dbReference>
<dbReference type="AlphaFoldDB" id="A0A7X5UUK9"/>
<dbReference type="InterPro" id="IPR003675">
    <property type="entry name" value="Rce1/LyrA-like_dom"/>
</dbReference>
<feature type="transmembrane region" description="Helical" evidence="1">
    <location>
        <begin position="123"/>
        <end position="142"/>
    </location>
</feature>
<keyword evidence="3" id="KW-0378">Hydrolase</keyword>
<feature type="transmembrane region" description="Helical" evidence="1">
    <location>
        <begin position="85"/>
        <end position="103"/>
    </location>
</feature>
<dbReference type="GO" id="GO:0006508">
    <property type="term" value="P:proteolysis"/>
    <property type="evidence" value="ECO:0007669"/>
    <property type="project" value="UniProtKB-KW"/>
</dbReference>
<name>A0A7X5UUK9_9PSEU</name>
<sequence>MSNGLRDWLRPAAPPRPAVVTDPVQRRGLVIELVIVFGITLGLSGLRSLLTLLDALLRTEPLGRQRVAINAPQATLDLIDLGKQLLSVVQLLGWGALGSYLLWRGGMRLVEIGFDRRAPGRDLATGAALAALIGIPGLALYFVGWQLGFNLAVQPSTLTDSWWRPITLTLAAFGNAFAEEVLVVGYLLTRLRQLGLRENSSLLLAAVLRGSYHLYQGIGGFVGNLLMGLVFGRVWQRTNRLWPLVAAHTLLDVVAFVGYAVLRDHVTWLP</sequence>
<accession>A0A7X5UUK9</accession>
<feature type="domain" description="CAAX prenyl protease 2/Lysostaphin resistance protein A-like" evidence="2">
    <location>
        <begin position="162"/>
        <end position="253"/>
    </location>
</feature>
<comment type="caution">
    <text evidence="3">The sequence shown here is derived from an EMBL/GenBank/DDBJ whole genome shotgun (WGS) entry which is preliminary data.</text>
</comment>
<keyword evidence="1" id="KW-0472">Membrane</keyword>
<keyword evidence="4" id="KW-1185">Reference proteome</keyword>
<reference evidence="3 4" key="1">
    <citation type="submission" date="2020-03" db="EMBL/GenBank/DDBJ databases">
        <title>Sequencing the genomes of 1000 actinobacteria strains.</title>
        <authorList>
            <person name="Klenk H.-P."/>
        </authorList>
    </citation>
    <scope>NUCLEOTIDE SEQUENCE [LARGE SCALE GENOMIC DNA]</scope>
    <source>
        <strain evidence="3 4">DSM 45685</strain>
    </source>
</reference>
<proteinExistence type="predicted"/>
<protein>
    <submittedName>
        <fullName evidence="3">Membrane protease YdiL (CAAX protease family)</fullName>
    </submittedName>
</protein>
<dbReference type="Pfam" id="PF02517">
    <property type="entry name" value="Rce1-like"/>
    <property type="match status" value="1"/>
</dbReference>
<evidence type="ECO:0000256" key="1">
    <source>
        <dbReference type="SAM" id="Phobius"/>
    </source>
</evidence>
<evidence type="ECO:0000259" key="2">
    <source>
        <dbReference type="Pfam" id="PF02517"/>
    </source>
</evidence>
<dbReference type="GO" id="GO:0004175">
    <property type="term" value="F:endopeptidase activity"/>
    <property type="evidence" value="ECO:0007669"/>
    <property type="project" value="UniProtKB-ARBA"/>
</dbReference>
<evidence type="ECO:0000313" key="4">
    <source>
        <dbReference type="Proteomes" id="UP000545493"/>
    </source>
</evidence>
<gene>
    <name evidence="3" type="ORF">FHU38_004927</name>
</gene>
<feature type="transmembrane region" description="Helical" evidence="1">
    <location>
        <begin position="29"/>
        <end position="50"/>
    </location>
</feature>
<dbReference type="GO" id="GO:0080120">
    <property type="term" value="P:CAAX-box protein maturation"/>
    <property type="evidence" value="ECO:0007669"/>
    <property type="project" value="UniProtKB-ARBA"/>
</dbReference>
<keyword evidence="1" id="KW-0812">Transmembrane</keyword>
<feature type="transmembrane region" description="Helical" evidence="1">
    <location>
        <begin position="214"/>
        <end position="235"/>
    </location>
</feature>
<keyword evidence="3" id="KW-0645">Protease</keyword>
<organism evidence="3 4">
    <name type="scientific">Saccharomonospora amisosensis</name>
    <dbReference type="NCBI Taxonomy" id="1128677"/>
    <lineage>
        <taxon>Bacteria</taxon>
        <taxon>Bacillati</taxon>
        <taxon>Actinomycetota</taxon>
        <taxon>Actinomycetes</taxon>
        <taxon>Pseudonocardiales</taxon>
        <taxon>Pseudonocardiaceae</taxon>
        <taxon>Saccharomonospora</taxon>
    </lineage>
</organism>
<feature type="transmembrane region" description="Helical" evidence="1">
    <location>
        <begin position="241"/>
        <end position="262"/>
    </location>
</feature>
<keyword evidence="1" id="KW-1133">Transmembrane helix</keyword>